<gene>
    <name evidence="1" type="ORF">ENQ76_16010</name>
</gene>
<evidence type="ECO:0000313" key="1">
    <source>
        <dbReference type="EMBL" id="HEN16966.1"/>
    </source>
</evidence>
<comment type="caution">
    <text evidence="1">The sequence shown here is derived from an EMBL/GenBank/DDBJ whole genome shotgun (WGS) entry which is preliminary data.</text>
</comment>
<organism evidence="1">
    <name type="scientific">Schlesneria paludicola</name>
    <dbReference type="NCBI Taxonomy" id="360056"/>
    <lineage>
        <taxon>Bacteria</taxon>
        <taxon>Pseudomonadati</taxon>
        <taxon>Planctomycetota</taxon>
        <taxon>Planctomycetia</taxon>
        <taxon>Planctomycetales</taxon>
        <taxon>Planctomycetaceae</taxon>
        <taxon>Schlesneria</taxon>
    </lineage>
</organism>
<dbReference type="EMBL" id="DSOK01000440">
    <property type="protein sequence ID" value="HEN16966.1"/>
    <property type="molecule type" value="Genomic_DNA"/>
</dbReference>
<accession>A0A7C2K038</accession>
<reference evidence="1" key="1">
    <citation type="journal article" date="2020" name="mSystems">
        <title>Genome- and Community-Level Interaction Insights into Carbon Utilization and Element Cycling Functions of Hydrothermarchaeota in Hydrothermal Sediment.</title>
        <authorList>
            <person name="Zhou Z."/>
            <person name="Liu Y."/>
            <person name="Xu W."/>
            <person name="Pan J."/>
            <person name="Luo Z.H."/>
            <person name="Li M."/>
        </authorList>
    </citation>
    <scope>NUCLEOTIDE SEQUENCE [LARGE SCALE GENOMIC DNA]</scope>
    <source>
        <strain evidence="1">SpSt-339</strain>
    </source>
</reference>
<proteinExistence type="predicted"/>
<protein>
    <submittedName>
        <fullName evidence="1">Uncharacterized protein</fullName>
    </submittedName>
</protein>
<name>A0A7C2K038_9PLAN</name>
<sequence>MPNALRFRSGQVELHRLRVDAETILHPGDLVYLDTDDVKPASDLPFDTDLATTRENFAAVFLGVCHQASADGETADVSVDLSPLAVYEYDCDSATFEVGDLLTPDGDSNSLESQRLAQTAVAAVAIARAAEYKAAAATRVRVQFASAFHPASSNVNAAMG</sequence>
<dbReference type="AlphaFoldDB" id="A0A7C2K038"/>